<evidence type="ECO:0000256" key="2">
    <source>
        <dbReference type="ARBA" id="ARBA00023015"/>
    </source>
</evidence>
<evidence type="ECO:0000313" key="8">
    <source>
        <dbReference type="Proteomes" id="UP000261284"/>
    </source>
</evidence>
<keyword evidence="3" id="KW-0731">Sigma factor</keyword>
<reference evidence="7 8" key="1">
    <citation type="submission" date="2018-08" db="EMBL/GenBank/DDBJ databases">
        <title>Chitinophagaceae sp. K23C18032701, a novel bacterium isolated from forest soil.</title>
        <authorList>
            <person name="Wang C."/>
        </authorList>
    </citation>
    <scope>NUCLEOTIDE SEQUENCE [LARGE SCALE GENOMIC DNA]</scope>
    <source>
        <strain evidence="7 8">K23C18032701</strain>
    </source>
</reference>
<dbReference type="InterPro" id="IPR013325">
    <property type="entry name" value="RNA_pol_sigma_r2"/>
</dbReference>
<evidence type="ECO:0000256" key="3">
    <source>
        <dbReference type="ARBA" id="ARBA00023082"/>
    </source>
</evidence>
<dbReference type="SUPFAM" id="SSF88946">
    <property type="entry name" value="Sigma2 domain of RNA polymerase sigma factors"/>
    <property type="match status" value="1"/>
</dbReference>
<proteinExistence type="inferred from homology"/>
<dbReference type="Gene3D" id="1.10.10.10">
    <property type="entry name" value="Winged helix-like DNA-binding domain superfamily/Winged helix DNA-binding domain"/>
    <property type="match status" value="1"/>
</dbReference>
<dbReference type="InterPro" id="IPR039425">
    <property type="entry name" value="RNA_pol_sigma-70-like"/>
</dbReference>
<dbReference type="Proteomes" id="UP000261284">
    <property type="component" value="Unassembled WGS sequence"/>
</dbReference>
<dbReference type="InterPro" id="IPR036388">
    <property type="entry name" value="WH-like_DNA-bd_sf"/>
</dbReference>
<dbReference type="InterPro" id="IPR007627">
    <property type="entry name" value="RNA_pol_sigma70_r2"/>
</dbReference>
<comment type="similarity">
    <text evidence="1">Belongs to the sigma-70 factor family. ECF subfamily.</text>
</comment>
<dbReference type="GO" id="GO:0016987">
    <property type="term" value="F:sigma factor activity"/>
    <property type="evidence" value="ECO:0007669"/>
    <property type="project" value="UniProtKB-KW"/>
</dbReference>
<dbReference type="PANTHER" id="PTHR43133:SF46">
    <property type="entry name" value="RNA POLYMERASE SIGMA-70 FACTOR ECF SUBFAMILY"/>
    <property type="match status" value="1"/>
</dbReference>
<dbReference type="InterPro" id="IPR013324">
    <property type="entry name" value="RNA_pol_sigma_r3/r4-like"/>
</dbReference>
<dbReference type="GO" id="GO:0003677">
    <property type="term" value="F:DNA binding"/>
    <property type="evidence" value="ECO:0007669"/>
    <property type="project" value="InterPro"/>
</dbReference>
<name>A0A3E1NCJ0_9BACT</name>
<dbReference type="PANTHER" id="PTHR43133">
    <property type="entry name" value="RNA POLYMERASE ECF-TYPE SIGMA FACTO"/>
    <property type="match status" value="1"/>
</dbReference>
<comment type="caution">
    <text evidence="7">The sequence shown here is derived from an EMBL/GenBank/DDBJ whole genome shotgun (WGS) entry which is preliminary data.</text>
</comment>
<keyword evidence="8" id="KW-1185">Reference proteome</keyword>
<evidence type="ECO:0000256" key="4">
    <source>
        <dbReference type="ARBA" id="ARBA00023163"/>
    </source>
</evidence>
<gene>
    <name evidence="7" type="ORF">DXN05_24000</name>
</gene>
<dbReference type="SUPFAM" id="SSF88659">
    <property type="entry name" value="Sigma3 and sigma4 domains of RNA polymerase sigma factors"/>
    <property type="match status" value="1"/>
</dbReference>
<keyword evidence="2" id="KW-0805">Transcription regulation</keyword>
<dbReference type="RefSeq" id="WP_116849853.1">
    <property type="nucleotide sequence ID" value="NZ_QTJU01000017.1"/>
</dbReference>
<feature type="domain" description="RNA polymerase sigma factor 70 region 4 type 2" evidence="6">
    <location>
        <begin position="127"/>
        <end position="177"/>
    </location>
</feature>
<evidence type="ECO:0000256" key="1">
    <source>
        <dbReference type="ARBA" id="ARBA00010641"/>
    </source>
</evidence>
<dbReference type="Gene3D" id="1.10.1740.10">
    <property type="match status" value="1"/>
</dbReference>
<dbReference type="EMBL" id="QTJU01000017">
    <property type="protein sequence ID" value="RFM25673.1"/>
    <property type="molecule type" value="Genomic_DNA"/>
</dbReference>
<dbReference type="InterPro" id="IPR013249">
    <property type="entry name" value="RNA_pol_sigma70_r4_t2"/>
</dbReference>
<protein>
    <recommendedName>
        <fullName evidence="9">RNA polymerase sigma-70 factor</fullName>
    </recommendedName>
</protein>
<dbReference type="Pfam" id="PF08281">
    <property type="entry name" value="Sigma70_r4_2"/>
    <property type="match status" value="1"/>
</dbReference>
<evidence type="ECO:0008006" key="9">
    <source>
        <dbReference type="Google" id="ProtNLM"/>
    </source>
</evidence>
<keyword evidence="4" id="KW-0804">Transcription</keyword>
<dbReference type="GO" id="GO:0006352">
    <property type="term" value="P:DNA-templated transcription initiation"/>
    <property type="evidence" value="ECO:0007669"/>
    <property type="project" value="InterPro"/>
</dbReference>
<feature type="domain" description="RNA polymerase sigma-70 region 2" evidence="5">
    <location>
        <begin position="32"/>
        <end position="89"/>
    </location>
</feature>
<dbReference type="Pfam" id="PF04542">
    <property type="entry name" value="Sigma70_r2"/>
    <property type="match status" value="1"/>
</dbReference>
<sequence>MSKRLPFTPAEILQLQYAVAFNRDEQSYKKIFLHYHPALVRFAYSITNNVDVAEELVGNALLHVWDMEERLCEIQQLKIYLFIVVKNGCAAWEAHHKTQAAPEAVALTSLYAGDGPLYPTAAFTRVMQAALQELPYKSKLAYLLVRPTACTCKEAAAVLGVSVHALETHLQLALTRMGTLVKEHLLKNK</sequence>
<evidence type="ECO:0000313" key="7">
    <source>
        <dbReference type="EMBL" id="RFM25673.1"/>
    </source>
</evidence>
<organism evidence="7 8">
    <name type="scientific">Deminuibacter soli</name>
    <dbReference type="NCBI Taxonomy" id="2291815"/>
    <lineage>
        <taxon>Bacteria</taxon>
        <taxon>Pseudomonadati</taxon>
        <taxon>Bacteroidota</taxon>
        <taxon>Chitinophagia</taxon>
        <taxon>Chitinophagales</taxon>
        <taxon>Chitinophagaceae</taxon>
        <taxon>Deminuibacter</taxon>
    </lineage>
</organism>
<dbReference type="OrthoDB" id="659361at2"/>
<accession>A0A3E1NCJ0</accession>
<evidence type="ECO:0000259" key="5">
    <source>
        <dbReference type="Pfam" id="PF04542"/>
    </source>
</evidence>
<evidence type="ECO:0000259" key="6">
    <source>
        <dbReference type="Pfam" id="PF08281"/>
    </source>
</evidence>
<dbReference type="AlphaFoldDB" id="A0A3E1NCJ0"/>